<reference evidence="1" key="1">
    <citation type="submission" date="2020-04" db="EMBL/GenBank/DDBJ databases">
        <authorList>
            <person name="Chiriac C."/>
            <person name="Salcher M."/>
            <person name="Ghai R."/>
            <person name="Kavagutti S V."/>
        </authorList>
    </citation>
    <scope>NUCLEOTIDE SEQUENCE</scope>
</reference>
<proteinExistence type="predicted"/>
<dbReference type="EMBL" id="LR796287">
    <property type="protein sequence ID" value="CAB4134537.1"/>
    <property type="molecule type" value="Genomic_DNA"/>
</dbReference>
<evidence type="ECO:0000313" key="2">
    <source>
        <dbReference type="EMBL" id="CAB4161871.1"/>
    </source>
</evidence>
<accession>A0A6J5LNE3</accession>
<protein>
    <submittedName>
        <fullName evidence="1">Uncharacterized protein</fullName>
    </submittedName>
</protein>
<organism evidence="1">
    <name type="scientific">uncultured Caudovirales phage</name>
    <dbReference type="NCBI Taxonomy" id="2100421"/>
    <lineage>
        <taxon>Viruses</taxon>
        <taxon>Duplodnaviria</taxon>
        <taxon>Heunggongvirae</taxon>
        <taxon>Uroviricota</taxon>
        <taxon>Caudoviricetes</taxon>
        <taxon>Peduoviridae</taxon>
        <taxon>Maltschvirus</taxon>
        <taxon>Maltschvirus maltsch</taxon>
    </lineage>
</organism>
<sequence>MRLRLLEDHEAPGKSFNTDIIAAWITSGGALVKRGGFQHFVDEAGKAHVRWIVNCDVLAKVDGETIDFDEFRKRFEDLDWCKANADSDISWMRGYRDNARDLKRFAKSAAVGISRKDGGTFGVVYPDSPEWLKQEFQARFV</sequence>
<dbReference type="EMBL" id="LR796731">
    <property type="protein sequence ID" value="CAB4161871.1"/>
    <property type="molecule type" value="Genomic_DNA"/>
</dbReference>
<gene>
    <name evidence="1" type="ORF">UFOVP279_10</name>
    <name evidence="2" type="ORF">UFOVP781_4</name>
</gene>
<name>A0A6J5LNE3_9CAUD</name>
<evidence type="ECO:0000313" key="1">
    <source>
        <dbReference type="EMBL" id="CAB4134537.1"/>
    </source>
</evidence>